<sequence>MNLNNPPIAFTITRLDTPLGIIRATGQWAPNTPTVTGAKLFISTFDIMGTDGWVALDIKLPKTSALINELNDKILHHLQTR</sequence>
<evidence type="ECO:0000313" key="2">
    <source>
        <dbReference type="Proteomes" id="UP001195963"/>
    </source>
</evidence>
<dbReference type="Proteomes" id="UP001195963">
    <property type="component" value="Unassembled WGS sequence"/>
</dbReference>
<evidence type="ECO:0000313" key="1">
    <source>
        <dbReference type="EMBL" id="MBW8183719.1"/>
    </source>
</evidence>
<accession>A0ABS7E233</accession>
<comment type="caution">
    <text evidence="1">The sequence shown here is derived from an EMBL/GenBank/DDBJ whole genome shotgun (WGS) entry which is preliminary data.</text>
</comment>
<reference evidence="1 2" key="1">
    <citation type="submission" date="2021-07" db="EMBL/GenBank/DDBJ databases">
        <title>Shewanella sp. nov, isolated from SCS.</title>
        <authorList>
            <person name="Cao W.R."/>
        </authorList>
    </citation>
    <scope>NUCLEOTIDE SEQUENCE [LARGE SCALE GENOMIC DNA]</scope>
    <source>
        <strain evidence="1 2">NR704-98</strain>
    </source>
</reference>
<gene>
    <name evidence="1" type="ORF">K0625_08555</name>
</gene>
<keyword evidence="2" id="KW-1185">Reference proteome</keyword>
<protein>
    <submittedName>
        <fullName evidence="1">Uncharacterized protein</fullName>
    </submittedName>
</protein>
<dbReference type="EMBL" id="JAHZST010000005">
    <property type="protein sequence ID" value="MBW8183719.1"/>
    <property type="molecule type" value="Genomic_DNA"/>
</dbReference>
<dbReference type="RefSeq" id="WP_220109307.1">
    <property type="nucleotide sequence ID" value="NZ_JAHZST010000005.1"/>
</dbReference>
<organism evidence="1 2">
    <name type="scientific">Shewanella nanhaiensis</name>
    <dbReference type="NCBI Taxonomy" id="2864872"/>
    <lineage>
        <taxon>Bacteria</taxon>
        <taxon>Pseudomonadati</taxon>
        <taxon>Pseudomonadota</taxon>
        <taxon>Gammaproteobacteria</taxon>
        <taxon>Alteromonadales</taxon>
        <taxon>Shewanellaceae</taxon>
        <taxon>Shewanella</taxon>
    </lineage>
</organism>
<proteinExistence type="predicted"/>
<name>A0ABS7E233_9GAMM</name>